<name>A0A8J5GNV9_ZINOF</name>
<keyword evidence="4" id="KW-1185">Reference proteome</keyword>
<sequence length="201" mass="21709">MHDSIGAASHRYLCEVRPQGFPSHPHGTRMAAAASSAIRPVSFLLPLLPSSLTSTLRSFPGLLRPLPRLLPPPRSLRSSLCPPGRFSPVVFVAAAQSNLFKVIQTAWRIGRDVTDAGANLVPDAVPRPVARIGVAIAAISVALFVLKSFLSTVFFVLAVMGLVYFGFVALNADEVSNNKESTPSSEDQSLEEARRIMEKYK</sequence>
<feature type="transmembrane region" description="Helical" evidence="2">
    <location>
        <begin position="152"/>
        <end position="170"/>
    </location>
</feature>
<keyword evidence="2" id="KW-1133">Transmembrane helix</keyword>
<feature type="region of interest" description="Disordered" evidence="1">
    <location>
        <begin position="177"/>
        <end position="201"/>
    </location>
</feature>
<accession>A0A8J5GNV9</accession>
<dbReference type="PANTHER" id="PTHR36777:SF2">
    <property type="entry name" value="EXPRESSED PROTEIN"/>
    <property type="match status" value="1"/>
</dbReference>
<evidence type="ECO:0000256" key="2">
    <source>
        <dbReference type="SAM" id="Phobius"/>
    </source>
</evidence>
<keyword evidence="2" id="KW-0812">Transmembrane</keyword>
<gene>
    <name evidence="3" type="ORF">ZIOFF_027894</name>
</gene>
<organism evidence="3 4">
    <name type="scientific">Zingiber officinale</name>
    <name type="common">Ginger</name>
    <name type="synonym">Amomum zingiber</name>
    <dbReference type="NCBI Taxonomy" id="94328"/>
    <lineage>
        <taxon>Eukaryota</taxon>
        <taxon>Viridiplantae</taxon>
        <taxon>Streptophyta</taxon>
        <taxon>Embryophyta</taxon>
        <taxon>Tracheophyta</taxon>
        <taxon>Spermatophyta</taxon>
        <taxon>Magnoliopsida</taxon>
        <taxon>Liliopsida</taxon>
        <taxon>Zingiberales</taxon>
        <taxon>Zingiberaceae</taxon>
        <taxon>Zingiber</taxon>
    </lineage>
</organism>
<feature type="compositionally biased region" description="Basic and acidic residues" evidence="1">
    <location>
        <begin position="191"/>
        <end position="201"/>
    </location>
</feature>
<dbReference type="PANTHER" id="PTHR36777">
    <property type="entry name" value="EXPRESSED PROTEIN"/>
    <property type="match status" value="1"/>
</dbReference>
<reference evidence="3 4" key="1">
    <citation type="submission" date="2020-08" db="EMBL/GenBank/DDBJ databases">
        <title>Plant Genome Project.</title>
        <authorList>
            <person name="Zhang R.-G."/>
        </authorList>
    </citation>
    <scope>NUCLEOTIDE SEQUENCE [LARGE SCALE GENOMIC DNA]</scope>
    <source>
        <tissue evidence="3">Rhizome</tissue>
    </source>
</reference>
<evidence type="ECO:0000256" key="1">
    <source>
        <dbReference type="SAM" id="MobiDB-lite"/>
    </source>
</evidence>
<dbReference type="EMBL" id="JACMSC010000008">
    <property type="protein sequence ID" value="KAG6509887.1"/>
    <property type="molecule type" value="Genomic_DNA"/>
</dbReference>
<dbReference type="OrthoDB" id="534175at2759"/>
<dbReference type="AlphaFoldDB" id="A0A8J5GNV9"/>
<comment type="caution">
    <text evidence="3">The sequence shown here is derived from an EMBL/GenBank/DDBJ whole genome shotgun (WGS) entry which is preliminary data.</text>
</comment>
<feature type="compositionally biased region" description="Polar residues" evidence="1">
    <location>
        <begin position="177"/>
        <end position="187"/>
    </location>
</feature>
<proteinExistence type="predicted"/>
<protein>
    <submittedName>
        <fullName evidence="3">Uncharacterized protein</fullName>
    </submittedName>
</protein>
<feature type="transmembrane region" description="Helical" evidence="2">
    <location>
        <begin position="129"/>
        <end position="146"/>
    </location>
</feature>
<evidence type="ECO:0000313" key="3">
    <source>
        <dbReference type="EMBL" id="KAG6509887.1"/>
    </source>
</evidence>
<evidence type="ECO:0000313" key="4">
    <source>
        <dbReference type="Proteomes" id="UP000734854"/>
    </source>
</evidence>
<keyword evidence="2" id="KW-0472">Membrane</keyword>
<dbReference type="Proteomes" id="UP000734854">
    <property type="component" value="Unassembled WGS sequence"/>
</dbReference>